<dbReference type="CDD" id="cd00586">
    <property type="entry name" value="4HBT"/>
    <property type="match status" value="1"/>
</dbReference>
<dbReference type="Pfam" id="PF13279">
    <property type="entry name" value="4HBT_2"/>
    <property type="match status" value="1"/>
</dbReference>
<reference evidence="4" key="1">
    <citation type="journal article" date="2019" name="Int. J. Syst. Evol. Microbiol.">
        <title>The Global Catalogue of Microorganisms (GCM) 10K type strain sequencing project: providing services to taxonomists for standard genome sequencing and annotation.</title>
        <authorList>
            <consortium name="The Broad Institute Genomics Platform"/>
            <consortium name="The Broad Institute Genome Sequencing Center for Infectious Disease"/>
            <person name="Wu L."/>
            <person name="Ma J."/>
        </authorList>
    </citation>
    <scope>NUCLEOTIDE SEQUENCE [LARGE SCALE GENOMIC DNA]</scope>
    <source>
        <strain evidence="4">TISTR 1906</strain>
    </source>
</reference>
<dbReference type="InterPro" id="IPR000182">
    <property type="entry name" value="GNAT_dom"/>
</dbReference>
<keyword evidence="1 3" id="KW-0378">Hydrolase</keyword>
<dbReference type="CDD" id="cd04301">
    <property type="entry name" value="NAT_SF"/>
    <property type="match status" value="1"/>
</dbReference>
<dbReference type="GO" id="GO:0016787">
    <property type="term" value="F:hydrolase activity"/>
    <property type="evidence" value="ECO:0007669"/>
    <property type="project" value="UniProtKB-KW"/>
</dbReference>
<dbReference type="SUPFAM" id="SSF54637">
    <property type="entry name" value="Thioesterase/thiol ester dehydrase-isomerase"/>
    <property type="match status" value="1"/>
</dbReference>
<dbReference type="NCBIfam" id="TIGR00051">
    <property type="entry name" value="YbgC/FadM family acyl-CoA thioesterase"/>
    <property type="match status" value="1"/>
</dbReference>
<dbReference type="Pfam" id="PF13673">
    <property type="entry name" value="Acetyltransf_10"/>
    <property type="match status" value="1"/>
</dbReference>
<accession>A0ABW5USD3</accession>
<name>A0ABW5USD3_9BURK</name>
<dbReference type="SUPFAM" id="SSF55729">
    <property type="entry name" value="Acyl-CoA N-acyltransferases (Nat)"/>
    <property type="match status" value="1"/>
</dbReference>
<dbReference type="EC" id="3.1.2.-" evidence="3"/>
<protein>
    <submittedName>
        <fullName evidence="3">YbgC/FadM family acyl-CoA thioesterase</fullName>
        <ecNumber evidence="3">3.1.2.-</ecNumber>
    </submittedName>
</protein>
<sequence length="287" mass="32117">MQREDFRCFQRIEVRWAEVDAQKIVFNAHYLMYADVAVTSYWRQLALPYESSFAALGGELFVKKASTTYHASATLGDVLDVGIRCVRQGNTSLQFEAGIFRGLQLLNTVELVYVFADAATQQPKPVPQALRDVLTAFEEGRSVVSLRSGSWNDLGRDAERLRMAVFVQEQGVPREIEIDEFDTVARHAVVFNGLQQPIATGRLVSDSPGVGRIGRMAVDRSVRGGRWGRMVLDSLIEASRQRGDQEVVLHAQRHAQPFYSRAGFTPVGEPYEEAGIPHITMKKVFTP</sequence>
<evidence type="ECO:0000259" key="2">
    <source>
        <dbReference type="PROSITE" id="PS51186"/>
    </source>
</evidence>
<dbReference type="InterPro" id="IPR039143">
    <property type="entry name" value="GNPNAT1-like"/>
</dbReference>
<dbReference type="PANTHER" id="PTHR13355">
    <property type="entry name" value="GLUCOSAMINE 6-PHOSPHATE N-ACETYLTRANSFERASE"/>
    <property type="match status" value="1"/>
</dbReference>
<organism evidence="3 4">
    <name type="scientific">Comamonas terrae</name>
    <dbReference type="NCBI Taxonomy" id="673548"/>
    <lineage>
        <taxon>Bacteria</taxon>
        <taxon>Pseudomonadati</taxon>
        <taxon>Pseudomonadota</taxon>
        <taxon>Betaproteobacteria</taxon>
        <taxon>Burkholderiales</taxon>
        <taxon>Comamonadaceae</taxon>
        <taxon>Comamonas</taxon>
    </lineage>
</organism>
<keyword evidence="4" id="KW-1185">Reference proteome</keyword>
<dbReference type="Proteomes" id="UP001597463">
    <property type="component" value="Unassembled WGS sequence"/>
</dbReference>
<proteinExistence type="predicted"/>
<dbReference type="PANTHER" id="PTHR13355:SF11">
    <property type="entry name" value="GLUCOSAMINE 6-PHOSPHATE N-ACETYLTRANSFERASE"/>
    <property type="match status" value="1"/>
</dbReference>
<dbReference type="Gene3D" id="3.10.129.10">
    <property type="entry name" value="Hotdog Thioesterase"/>
    <property type="match status" value="1"/>
</dbReference>
<comment type="caution">
    <text evidence="3">The sequence shown here is derived from an EMBL/GenBank/DDBJ whole genome shotgun (WGS) entry which is preliminary data.</text>
</comment>
<dbReference type="Gene3D" id="3.40.630.30">
    <property type="match status" value="1"/>
</dbReference>
<evidence type="ECO:0000313" key="3">
    <source>
        <dbReference type="EMBL" id="MFD2756506.1"/>
    </source>
</evidence>
<feature type="domain" description="N-acetyltransferase" evidence="2">
    <location>
        <begin position="144"/>
        <end position="286"/>
    </location>
</feature>
<evidence type="ECO:0000256" key="1">
    <source>
        <dbReference type="ARBA" id="ARBA00022801"/>
    </source>
</evidence>
<dbReference type="EMBL" id="JBHUMV010000011">
    <property type="protein sequence ID" value="MFD2756506.1"/>
    <property type="molecule type" value="Genomic_DNA"/>
</dbReference>
<dbReference type="PROSITE" id="PS51186">
    <property type="entry name" value="GNAT"/>
    <property type="match status" value="1"/>
</dbReference>
<gene>
    <name evidence="3" type="ORF">ACFSW6_20730</name>
</gene>
<dbReference type="InterPro" id="IPR006684">
    <property type="entry name" value="YbgC/YbaW"/>
</dbReference>
<dbReference type="RefSeq" id="WP_066470815.1">
    <property type="nucleotide sequence ID" value="NZ_BCNT01000001.1"/>
</dbReference>
<dbReference type="InterPro" id="IPR029069">
    <property type="entry name" value="HotDog_dom_sf"/>
</dbReference>
<dbReference type="InterPro" id="IPR016181">
    <property type="entry name" value="Acyl_CoA_acyltransferase"/>
</dbReference>
<evidence type="ECO:0000313" key="4">
    <source>
        <dbReference type="Proteomes" id="UP001597463"/>
    </source>
</evidence>